<reference evidence="1 2" key="1">
    <citation type="submission" date="2014-04" db="EMBL/GenBank/DDBJ databases">
        <title>Evolutionary Origins and Diversification of the Mycorrhizal Mutualists.</title>
        <authorList>
            <consortium name="DOE Joint Genome Institute"/>
            <consortium name="Mycorrhizal Genomics Consortium"/>
            <person name="Kohler A."/>
            <person name="Kuo A."/>
            <person name="Nagy L.G."/>
            <person name="Floudas D."/>
            <person name="Copeland A."/>
            <person name="Barry K.W."/>
            <person name="Cichocki N."/>
            <person name="Veneault-Fourrey C."/>
            <person name="LaButti K."/>
            <person name="Lindquist E.A."/>
            <person name="Lipzen A."/>
            <person name="Lundell T."/>
            <person name="Morin E."/>
            <person name="Murat C."/>
            <person name="Riley R."/>
            <person name="Ohm R."/>
            <person name="Sun H."/>
            <person name="Tunlid A."/>
            <person name="Henrissat B."/>
            <person name="Grigoriev I.V."/>
            <person name="Hibbett D.S."/>
            <person name="Martin F."/>
        </authorList>
    </citation>
    <scope>NUCLEOTIDE SEQUENCE [LARGE SCALE GENOMIC DNA]</scope>
    <source>
        <strain evidence="1 2">FD-317 M1</strain>
    </source>
</reference>
<protein>
    <submittedName>
        <fullName evidence="1">Uncharacterized protein</fullName>
    </submittedName>
</protein>
<name>A0A0D0BR23_9AGAR</name>
<organism evidence="1 2">
    <name type="scientific">Collybiopsis luxurians FD-317 M1</name>
    <dbReference type="NCBI Taxonomy" id="944289"/>
    <lineage>
        <taxon>Eukaryota</taxon>
        <taxon>Fungi</taxon>
        <taxon>Dikarya</taxon>
        <taxon>Basidiomycota</taxon>
        <taxon>Agaricomycotina</taxon>
        <taxon>Agaricomycetes</taxon>
        <taxon>Agaricomycetidae</taxon>
        <taxon>Agaricales</taxon>
        <taxon>Marasmiineae</taxon>
        <taxon>Omphalotaceae</taxon>
        <taxon>Collybiopsis</taxon>
        <taxon>Collybiopsis luxurians</taxon>
    </lineage>
</organism>
<dbReference type="OrthoDB" id="2526171at2759"/>
<dbReference type="AlphaFoldDB" id="A0A0D0BR23"/>
<sequence>MLIGSTSRSQSNSDRHRRVRVTTMANPMPLSVPFMFFGICFGLWTALGVSAQQFVPASCNASLGFQWADNSLGQDPCQIATFLGQVCDSNYRIPAINSSESYFGPTPAQNNSCLCSSVEYILLSACGACQGGTYRTWTGYNQNCSTVYPMM</sequence>
<dbReference type="HOGENOM" id="CLU_1731669_0_0_1"/>
<gene>
    <name evidence="1" type="ORF">GYMLUDRAFT_45827</name>
</gene>
<evidence type="ECO:0000313" key="1">
    <source>
        <dbReference type="EMBL" id="KIK57661.1"/>
    </source>
</evidence>
<accession>A0A0D0BR23</accession>
<dbReference type="EMBL" id="KN834789">
    <property type="protein sequence ID" value="KIK57661.1"/>
    <property type="molecule type" value="Genomic_DNA"/>
</dbReference>
<keyword evidence="2" id="KW-1185">Reference proteome</keyword>
<proteinExistence type="predicted"/>
<dbReference type="Proteomes" id="UP000053593">
    <property type="component" value="Unassembled WGS sequence"/>
</dbReference>
<evidence type="ECO:0000313" key="2">
    <source>
        <dbReference type="Proteomes" id="UP000053593"/>
    </source>
</evidence>